<evidence type="ECO:0000256" key="10">
    <source>
        <dbReference type="SAM" id="SignalP"/>
    </source>
</evidence>
<dbReference type="eggNOG" id="COG4232">
    <property type="taxonomic scope" value="Bacteria"/>
</dbReference>
<dbReference type="Pfam" id="PF13899">
    <property type="entry name" value="Thioredoxin_7"/>
    <property type="match status" value="1"/>
</dbReference>
<keyword evidence="10" id="KW-0732">Signal</keyword>
<sequence length="675" mass="73786">MKNLRYLLRLGLSSLLAVTSIHTLANTDFLPPEQAFSFSAESLNSKTVQLHWKIAPHYYLYHDQFKVSLQQKPLKLNLPASVEKDDPNFGLTQVHYGNVSTQISVQPNSQYLVTWQGCSSDGLCYPLQRRNITTDADGLLGQTNTAGKKTLIESSQSQNNSFENKAETVVKTAPPTPTHSTNTKITADQSPASSTAQAAQVTNKTDQEQSASSAPSTAQLTTSTTDHLSVSSVASLPATAENSVSPAQTAQSEISVFQLNNDQGFLQLLSPDHLGLNLVIFFLLGVLLAFLPCSLPLIPILSGIIVQKARGYRAIVIALSFVVSMALVYALMGMLVAEIGYSFQRWFQNPVVIGIFAIIFIALALNLFGLYKLTLPQSILHKLDHLQSKQQGGTLFGAVIMGILSALIVGPCMSAPLAGALLFVSQSHDPVLGSIYMFILGLGIGLPLFIASVFGAKYLPKPGLWMDRIKIGFGFVMLMVALYFIRPMLGSMFYAAAFALLCLILAGYLFKIRSSADSKIAKIVMLILAVLSLLGAAYNINSAIHAYQVKHSAQALLTWQKVRTAEQFEQAIQAAKLQKRPILIDVYADWCTACQPIENEVLPRADVQLAMENFTLIKLDLTQNDPSQDLILQQHEILGPPTMLFLDANAQELRQLRLTGTFSAKKFIHQLQQVN</sequence>
<feature type="signal peptide" evidence="10">
    <location>
        <begin position="1"/>
        <end position="25"/>
    </location>
</feature>
<name>S3MZS3_9GAMM</name>
<dbReference type="PATRIC" id="fig|421052.3.peg.2058"/>
<dbReference type="PANTHER" id="PTHR32234:SF0">
    <property type="entry name" value="THIOL:DISULFIDE INTERCHANGE PROTEIN DSBD"/>
    <property type="match status" value="1"/>
</dbReference>
<reference evidence="12 13" key="1">
    <citation type="submission" date="2013-06" db="EMBL/GenBank/DDBJ databases">
        <title>The Genome Sequence of Acinetobacter rudis CIP 110305.</title>
        <authorList>
            <consortium name="The Broad Institute Genome Sequencing Platform"/>
            <consortium name="The Broad Institute Genome Sequencing Center for Infectious Disease"/>
            <person name="Cerqueira G."/>
            <person name="Feldgarden M."/>
            <person name="Courvalin P."/>
            <person name="Perichon B."/>
            <person name="Grillot-Courvalin C."/>
            <person name="Clermont D."/>
            <person name="Rocha E."/>
            <person name="Yoon E.-J."/>
            <person name="Nemec A."/>
            <person name="Young S.K."/>
            <person name="Zeng Q."/>
            <person name="Gargeya S."/>
            <person name="Fitzgerald M."/>
            <person name="Abouelleil A."/>
            <person name="Alvarado L."/>
            <person name="Berlin A.M."/>
            <person name="Chapman S.B."/>
            <person name="Dewar J."/>
            <person name="Goldberg J."/>
            <person name="Griggs A."/>
            <person name="Gujja S."/>
            <person name="Hansen M."/>
            <person name="Howarth C."/>
            <person name="Imamovic A."/>
            <person name="Larimer J."/>
            <person name="McCowan C."/>
            <person name="Murphy C."/>
            <person name="Pearson M."/>
            <person name="Priest M."/>
            <person name="Roberts A."/>
            <person name="Saif S."/>
            <person name="Shea T."/>
            <person name="Sykes S."/>
            <person name="Wortman J."/>
            <person name="Nusbaum C."/>
            <person name="Birren B."/>
        </authorList>
    </citation>
    <scope>NUCLEOTIDE SEQUENCE [LARGE SCALE GENOMIC DNA]</scope>
    <source>
        <strain evidence="12 13">CIP 110305</strain>
    </source>
</reference>
<keyword evidence="6 9" id="KW-0472">Membrane</keyword>
<feature type="transmembrane region" description="Helical" evidence="9">
    <location>
        <begin position="312"/>
        <end position="332"/>
    </location>
</feature>
<feature type="transmembrane region" description="Helical" evidence="9">
    <location>
        <begin position="352"/>
        <end position="374"/>
    </location>
</feature>
<evidence type="ECO:0000256" key="2">
    <source>
        <dbReference type="ARBA" id="ARBA00022475"/>
    </source>
</evidence>
<gene>
    <name evidence="12" type="ORF">F945_02106</name>
</gene>
<feature type="region of interest" description="Disordered" evidence="8">
    <location>
        <begin position="154"/>
        <end position="223"/>
    </location>
</feature>
<dbReference type="HOGENOM" id="CLU_014657_3_0_6"/>
<evidence type="ECO:0000256" key="7">
    <source>
        <dbReference type="ARBA" id="ARBA00023284"/>
    </source>
</evidence>
<dbReference type="InterPro" id="IPR028250">
    <property type="entry name" value="DsbDN"/>
</dbReference>
<evidence type="ECO:0000313" key="13">
    <source>
        <dbReference type="Proteomes" id="UP000014568"/>
    </source>
</evidence>
<dbReference type="Pfam" id="PF11412">
    <property type="entry name" value="DsbD_N"/>
    <property type="match status" value="1"/>
</dbReference>
<evidence type="ECO:0000256" key="8">
    <source>
        <dbReference type="SAM" id="MobiDB-lite"/>
    </source>
</evidence>
<dbReference type="InterPro" id="IPR036929">
    <property type="entry name" value="DsbDN_sf"/>
</dbReference>
<comment type="subcellular location">
    <subcellularLocation>
        <location evidence="1">Cell membrane</location>
        <topology evidence="1">Multi-pass membrane protein</topology>
    </subcellularLocation>
</comment>
<keyword evidence="13" id="KW-1185">Reference proteome</keyword>
<dbReference type="SUPFAM" id="SSF52833">
    <property type="entry name" value="Thioredoxin-like"/>
    <property type="match status" value="1"/>
</dbReference>
<feature type="transmembrane region" description="Helical" evidence="9">
    <location>
        <begin position="522"/>
        <end position="540"/>
    </location>
</feature>
<dbReference type="AlphaFoldDB" id="S3MZS3"/>
<dbReference type="SUPFAM" id="SSF74863">
    <property type="entry name" value="Thiol:disulfide interchange protein DsbD, N-terminal domain (DsbD-alpha)"/>
    <property type="match status" value="1"/>
</dbReference>
<dbReference type="EMBL" id="ATGI01000027">
    <property type="protein sequence ID" value="EPF73350.1"/>
    <property type="molecule type" value="Genomic_DNA"/>
</dbReference>
<dbReference type="NCBIfam" id="NF001419">
    <property type="entry name" value="PRK00293.1"/>
    <property type="match status" value="1"/>
</dbReference>
<dbReference type="InterPro" id="IPR017937">
    <property type="entry name" value="Thioredoxin_CS"/>
</dbReference>
<evidence type="ECO:0000256" key="6">
    <source>
        <dbReference type="ARBA" id="ARBA00023136"/>
    </source>
</evidence>
<evidence type="ECO:0000313" key="12">
    <source>
        <dbReference type="EMBL" id="EPF73350.1"/>
    </source>
</evidence>
<dbReference type="OrthoDB" id="9811036at2"/>
<dbReference type="GO" id="GO:0015035">
    <property type="term" value="F:protein-disulfide reductase activity"/>
    <property type="evidence" value="ECO:0007669"/>
    <property type="project" value="TreeGrafter"/>
</dbReference>
<dbReference type="GO" id="GO:0017004">
    <property type="term" value="P:cytochrome complex assembly"/>
    <property type="evidence" value="ECO:0007669"/>
    <property type="project" value="UniProtKB-KW"/>
</dbReference>
<comment type="caution">
    <text evidence="12">The sequence shown here is derived from an EMBL/GenBank/DDBJ whole genome shotgun (WGS) entry which is preliminary data.</text>
</comment>
<dbReference type="GO" id="GO:0005886">
    <property type="term" value="C:plasma membrane"/>
    <property type="evidence" value="ECO:0007669"/>
    <property type="project" value="UniProtKB-SubCell"/>
</dbReference>
<dbReference type="PROSITE" id="PS00194">
    <property type="entry name" value="THIOREDOXIN_1"/>
    <property type="match status" value="1"/>
</dbReference>
<dbReference type="InterPro" id="IPR003834">
    <property type="entry name" value="Cyt_c_assmbl_TM_dom"/>
</dbReference>
<feature type="compositionally biased region" description="Polar residues" evidence="8">
    <location>
        <begin position="208"/>
        <end position="223"/>
    </location>
</feature>
<dbReference type="InterPro" id="IPR035671">
    <property type="entry name" value="DsbD_gamma"/>
</dbReference>
<evidence type="ECO:0000256" key="1">
    <source>
        <dbReference type="ARBA" id="ARBA00004651"/>
    </source>
</evidence>
<dbReference type="Pfam" id="PF02683">
    <property type="entry name" value="DsbD_TM"/>
    <property type="match status" value="1"/>
</dbReference>
<feature type="chain" id="PRO_5004512004" description="Thioredoxin domain-containing protein" evidence="10">
    <location>
        <begin position="26"/>
        <end position="675"/>
    </location>
</feature>
<evidence type="ECO:0000256" key="4">
    <source>
        <dbReference type="ARBA" id="ARBA00022748"/>
    </source>
</evidence>
<organism evidence="12 13">
    <name type="scientific">Acinetobacter rudis CIP 110305</name>
    <dbReference type="NCBI Taxonomy" id="421052"/>
    <lineage>
        <taxon>Bacteria</taxon>
        <taxon>Pseudomonadati</taxon>
        <taxon>Pseudomonadota</taxon>
        <taxon>Gammaproteobacteria</taxon>
        <taxon>Moraxellales</taxon>
        <taxon>Moraxellaceae</taxon>
        <taxon>Acinetobacter</taxon>
    </lineage>
</organism>
<proteinExistence type="predicted"/>
<feature type="transmembrane region" description="Helical" evidence="9">
    <location>
        <begin position="395"/>
        <end position="423"/>
    </location>
</feature>
<evidence type="ECO:0000259" key="11">
    <source>
        <dbReference type="PROSITE" id="PS51352"/>
    </source>
</evidence>
<feature type="transmembrane region" description="Helical" evidence="9">
    <location>
        <begin position="468"/>
        <end position="485"/>
    </location>
</feature>
<keyword evidence="3 9" id="KW-0812">Transmembrane</keyword>
<feature type="transmembrane region" description="Helical" evidence="9">
    <location>
        <begin position="435"/>
        <end position="456"/>
    </location>
</feature>
<dbReference type="STRING" id="632955.GCA_000829675_03434"/>
<protein>
    <recommendedName>
        <fullName evidence="11">Thioredoxin domain-containing protein</fullName>
    </recommendedName>
</protein>
<dbReference type="Gene3D" id="2.60.40.1250">
    <property type="entry name" value="Thiol:disulfide interchange protein DsbD, N-terminal domain"/>
    <property type="match status" value="1"/>
</dbReference>
<dbReference type="PROSITE" id="PS51352">
    <property type="entry name" value="THIOREDOXIN_2"/>
    <property type="match status" value="1"/>
</dbReference>
<dbReference type="PANTHER" id="PTHR32234">
    <property type="entry name" value="THIOL:DISULFIDE INTERCHANGE PROTEIN DSBD"/>
    <property type="match status" value="1"/>
</dbReference>
<dbReference type="GO" id="GO:0045454">
    <property type="term" value="P:cell redox homeostasis"/>
    <property type="evidence" value="ECO:0007669"/>
    <property type="project" value="TreeGrafter"/>
</dbReference>
<dbReference type="RefSeq" id="WP_016656512.1">
    <property type="nucleotide sequence ID" value="NZ_KE340353.1"/>
</dbReference>
<evidence type="ECO:0000256" key="3">
    <source>
        <dbReference type="ARBA" id="ARBA00022692"/>
    </source>
</evidence>
<feature type="compositionally biased region" description="Low complexity" evidence="8">
    <location>
        <begin position="186"/>
        <end position="202"/>
    </location>
</feature>
<evidence type="ECO:0000256" key="9">
    <source>
        <dbReference type="SAM" id="Phobius"/>
    </source>
</evidence>
<dbReference type="CDD" id="cd02953">
    <property type="entry name" value="DsbDgamma"/>
    <property type="match status" value="1"/>
</dbReference>
<dbReference type="InterPro" id="IPR036249">
    <property type="entry name" value="Thioredoxin-like_sf"/>
</dbReference>
<keyword evidence="4" id="KW-0201">Cytochrome c-type biogenesis</keyword>
<evidence type="ECO:0000256" key="5">
    <source>
        <dbReference type="ARBA" id="ARBA00022989"/>
    </source>
</evidence>
<dbReference type="Gene3D" id="3.40.30.10">
    <property type="entry name" value="Glutaredoxin"/>
    <property type="match status" value="1"/>
</dbReference>
<feature type="domain" description="Thioredoxin" evidence="11">
    <location>
        <begin position="547"/>
        <end position="675"/>
    </location>
</feature>
<dbReference type="Proteomes" id="UP000014568">
    <property type="component" value="Unassembled WGS sequence"/>
</dbReference>
<dbReference type="InterPro" id="IPR013766">
    <property type="entry name" value="Thioredoxin_domain"/>
</dbReference>
<feature type="transmembrane region" description="Helical" evidence="9">
    <location>
        <begin position="278"/>
        <end position="300"/>
    </location>
</feature>
<keyword evidence="2" id="KW-1003">Cell membrane</keyword>
<keyword evidence="7" id="KW-0676">Redox-active center</keyword>
<feature type="transmembrane region" description="Helical" evidence="9">
    <location>
        <begin position="491"/>
        <end position="510"/>
    </location>
</feature>
<accession>S3MZS3</accession>
<keyword evidence="5 9" id="KW-1133">Transmembrane helix</keyword>